<name>A0A6N2TFV1_9BIFI</name>
<dbReference type="RefSeq" id="WP_156341621.1">
    <property type="nucleotide sequence ID" value="NZ_CACRSP010000004.1"/>
</dbReference>
<keyword evidence="2" id="KW-1133">Transmembrane helix</keyword>
<sequence length="132" mass="15478">MNISQKILLQRKKKGISQEDLANALNVSRQAVSKWESSQSVPDMDKIVALSSYFNITTDYLLKDEIETIDGADNYSSKNVDMQMLNKELSENDFQNIRYEAEKKKHTSYWLLIIAPFIMILIIFIFYYGFYR</sequence>
<dbReference type="EMBL" id="CACRSP010000004">
    <property type="protein sequence ID" value="VYT03739.1"/>
    <property type="molecule type" value="Genomic_DNA"/>
</dbReference>
<feature type="domain" description="HTH cro/C1-type" evidence="3">
    <location>
        <begin position="7"/>
        <end position="61"/>
    </location>
</feature>
<keyword evidence="1" id="KW-0238">DNA-binding</keyword>
<dbReference type="GO" id="GO:0003677">
    <property type="term" value="F:DNA binding"/>
    <property type="evidence" value="ECO:0007669"/>
    <property type="project" value="UniProtKB-KW"/>
</dbReference>
<evidence type="ECO:0000256" key="2">
    <source>
        <dbReference type="SAM" id="Phobius"/>
    </source>
</evidence>
<dbReference type="InterPro" id="IPR010982">
    <property type="entry name" value="Lambda_DNA-bd_dom_sf"/>
</dbReference>
<feature type="transmembrane region" description="Helical" evidence="2">
    <location>
        <begin position="109"/>
        <end position="130"/>
    </location>
</feature>
<dbReference type="Pfam" id="PF01381">
    <property type="entry name" value="HTH_3"/>
    <property type="match status" value="1"/>
</dbReference>
<keyword evidence="2" id="KW-0472">Membrane</keyword>
<evidence type="ECO:0000259" key="3">
    <source>
        <dbReference type="PROSITE" id="PS50943"/>
    </source>
</evidence>
<dbReference type="PANTHER" id="PTHR46558">
    <property type="entry name" value="TRACRIPTIONAL REGULATORY PROTEIN-RELATED-RELATED"/>
    <property type="match status" value="1"/>
</dbReference>
<dbReference type="PANTHER" id="PTHR46558:SF13">
    <property type="entry name" value="HTH-TYPE TRANSCRIPTIONAL REGULATOR IMMR"/>
    <property type="match status" value="1"/>
</dbReference>
<accession>A0A6N2TFV1</accession>
<dbReference type="PROSITE" id="PS50943">
    <property type="entry name" value="HTH_CROC1"/>
    <property type="match status" value="1"/>
</dbReference>
<evidence type="ECO:0000313" key="4">
    <source>
        <dbReference type="EMBL" id="VYT03739.1"/>
    </source>
</evidence>
<organism evidence="4">
    <name type="scientific">Bifidobacterium dentium</name>
    <dbReference type="NCBI Taxonomy" id="1689"/>
    <lineage>
        <taxon>Bacteria</taxon>
        <taxon>Bacillati</taxon>
        <taxon>Actinomycetota</taxon>
        <taxon>Actinomycetes</taxon>
        <taxon>Bifidobacteriales</taxon>
        <taxon>Bifidobacteriaceae</taxon>
        <taxon>Bifidobacterium</taxon>
    </lineage>
</organism>
<reference evidence="4" key="1">
    <citation type="submission" date="2019-11" db="EMBL/GenBank/DDBJ databases">
        <authorList>
            <person name="Feng L."/>
        </authorList>
    </citation>
    <scope>NUCLEOTIDE SEQUENCE</scope>
    <source>
        <strain evidence="4">BdentiumLFYP24</strain>
    </source>
</reference>
<dbReference type="CDD" id="cd00093">
    <property type="entry name" value="HTH_XRE"/>
    <property type="match status" value="1"/>
</dbReference>
<dbReference type="InterPro" id="IPR001387">
    <property type="entry name" value="Cro/C1-type_HTH"/>
</dbReference>
<proteinExistence type="predicted"/>
<dbReference type="Gene3D" id="1.10.260.40">
    <property type="entry name" value="lambda repressor-like DNA-binding domains"/>
    <property type="match status" value="1"/>
</dbReference>
<evidence type="ECO:0000256" key="1">
    <source>
        <dbReference type="ARBA" id="ARBA00023125"/>
    </source>
</evidence>
<dbReference type="SMART" id="SM00530">
    <property type="entry name" value="HTH_XRE"/>
    <property type="match status" value="1"/>
</dbReference>
<dbReference type="SUPFAM" id="SSF47413">
    <property type="entry name" value="lambda repressor-like DNA-binding domains"/>
    <property type="match status" value="1"/>
</dbReference>
<keyword evidence="2" id="KW-0812">Transmembrane</keyword>
<dbReference type="AlphaFoldDB" id="A0A6N2TFV1"/>
<gene>
    <name evidence="4" type="primary">immR</name>
    <name evidence="4" type="ORF">BDLFYP24_01950</name>
</gene>
<protein>
    <submittedName>
        <fullName evidence="4">HTH-type transcriptional regulator ImmR</fullName>
    </submittedName>
</protein>